<keyword evidence="2 9" id="KW-0645">Protease</keyword>
<evidence type="ECO:0000313" key="11">
    <source>
        <dbReference type="EMBL" id="NER16027.1"/>
    </source>
</evidence>
<dbReference type="RefSeq" id="WP_164029285.1">
    <property type="nucleotide sequence ID" value="NZ_JAABOQ010000001.1"/>
</dbReference>
<dbReference type="EMBL" id="JAABOQ010000001">
    <property type="protein sequence ID" value="NER16027.1"/>
    <property type="molecule type" value="Genomic_DNA"/>
</dbReference>
<dbReference type="HAMAP" id="MF_01924">
    <property type="entry name" value="A_A_dipeptidase"/>
    <property type="match status" value="1"/>
</dbReference>
<comment type="catalytic activity">
    <reaction evidence="1 9 10">
        <text>D-alanyl-D-alanine + H2O = 2 D-alanine</text>
        <dbReference type="Rhea" id="RHEA:20661"/>
        <dbReference type="ChEBI" id="CHEBI:15377"/>
        <dbReference type="ChEBI" id="CHEBI:57416"/>
        <dbReference type="ChEBI" id="CHEBI:57822"/>
        <dbReference type="EC" id="3.4.13.22"/>
    </reaction>
</comment>
<protein>
    <recommendedName>
        <fullName evidence="9 10">D-alanyl-D-alanine dipeptidase</fullName>
        <shortName evidence="9 10">D-Ala-D-Ala dipeptidase</shortName>
        <ecNumber evidence="9 10">3.4.13.22</ecNumber>
    </recommendedName>
</protein>
<dbReference type="PANTHER" id="PTHR43126">
    <property type="entry name" value="D-ALANYL-D-ALANINE DIPEPTIDASE"/>
    <property type="match status" value="1"/>
</dbReference>
<keyword evidence="4 9" id="KW-0378">Hydrolase</keyword>
<feature type="binding site" evidence="9">
    <location>
        <position position="135"/>
    </location>
    <ligand>
        <name>Zn(2+)</name>
        <dbReference type="ChEBI" id="CHEBI:29105"/>
        <note>catalytic</note>
    </ligand>
</feature>
<comment type="function">
    <text evidence="9 10">Catalyzes hydrolysis of the D-alanyl-D-alanine dipeptide.</text>
</comment>
<evidence type="ECO:0000256" key="3">
    <source>
        <dbReference type="ARBA" id="ARBA00022723"/>
    </source>
</evidence>
<feature type="binding site" evidence="9">
    <location>
        <position position="142"/>
    </location>
    <ligand>
        <name>Zn(2+)</name>
        <dbReference type="ChEBI" id="CHEBI:29105"/>
        <note>catalytic</note>
    </ligand>
</feature>
<dbReference type="Proteomes" id="UP000474296">
    <property type="component" value="Unassembled WGS sequence"/>
</dbReference>
<dbReference type="EC" id="3.4.13.22" evidence="9 10"/>
<dbReference type="InterPro" id="IPR000755">
    <property type="entry name" value="A_A_dipeptidase"/>
</dbReference>
<dbReference type="GO" id="GO:0008270">
    <property type="term" value="F:zinc ion binding"/>
    <property type="evidence" value="ECO:0007669"/>
    <property type="project" value="UniProtKB-UniRule"/>
</dbReference>
<evidence type="ECO:0000256" key="6">
    <source>
        <dbReference type="ARBA" id="ARBA00022997"/>
    </source>
</evidence>
<evidence type="ECO:0000313" key="12">
    <source>
        <dbReference type="Proteomes" id="UP000474296"/>
    </source>
</evidence>
<keyword evidence="3 9" id="KW-0479">Metal-binding</keyword>
<comment type="caution">
    <text evidence="11">The sequence shown here is derived from an EMBL/GenBank/DDBJ whole genome shotgun (WGS) entry which is preliminary data.</text>
</comment>
<dbReference type="AlphaFoldDB" id="A0A6M0CKR1"/>
<keyword evidence="5 9" id="KW-0862">Zinc</keyword>
<name>A0A6M0CKR1_9FLAO</name>
<sequence length="220" mass="25702">MYRLSLFLILISLSLTGQQLPDGFTYVKNEIPDIILELRYCQDDNFVGETIDGYEDDVCILSSEATSALKKVQTDLKKKGYGLKIFDAYRPQQAVNHFVRWARDLSDKKMKAQYYPNEPKARLFKRGYIASKSGHSRGSTVDITLVDKDGKEVDMGTPWDFFSRKSWPSNTQITKKQQVNRRILREAMLKHGFKPLRTEWWHFTLINEPFPKTYFDFPVQ</sequence>
<dbReference type="SUPFAM" id="SSF55166">
    <property type="entry name" value="Hedgehog/DD-peptidase"/>
    <property type="match status" value="1"/>
</dbReference>
<organism evidence="11 12">
    <name type="scientific">Spongiivirga citrea</name>
    <dbReference type="NCBI Taxonomy" id="1481457"/>
    <lineage>
        <taxon>Bacteria</taxon>
        <taxon>Pseudomonadati</taxon>
        <taxon>Bacteroidota</taxon>
        <taxon>Flavobacteriia</taxon>
        <taxon>Flavobacteriales</taxon>
        <taxon>Flavobacteriaceae</taxon>
        <taxon>Spongiivirga</taxon>
    </lineage>
</organism>
<evidence type="ECO:0000256" key="8">
    <source>
        <dbReference type="ARBA" id="ARBA00023316"/>
    </source>
</evidence>
<evidence type="ECO:0000256" key="5">
    <source>
        <dbReference type="ARBA" id="ARBA00022833"/>
    </source>
</evidence>
<dbReference type="PIRSF" id="PIRSF026671">
    <property type="entry name" value="AA_dipeptidase"/>
    <property type="match status" value="1"/>
</dbReference>
<dbReference type="GO" id="GO:0071555">
    <property type="term" value="P:cell wall organization"/>
    <property type="evidence" value="ECO:0007669"/>
    <property type="project" value="UniProtKB-KW"/>
</dbReference>
<keyword evidence="12" id="KW-1185">Reference proteome</keyword>
<evidence type="ECO:0000256" key="4">
    <source>
        <dbReference type="ARBA" id="ARBA00022801"/>
    </source>
</evidence>
<feature type="site" description="Transition state stabilizer" evidence="9">
    <location>
        <position position="90"/>
    </location>
</feature>
<keyword evidence="6 9" id="KW-0224">Dipeptidase</keyword>
<reference evidence="11 12" key="1">
    <citation type="submission" date="2020-01" db="EMBL/GenBank/DDBJ databases">
        <title>Spongiivirga citrea KCTC 32990T.</title>
        <authorList>
            <person name="Wang G."/>
        </authorList>
    </citation>
    <scope>NUCLEOTIDE SEQUENCE [LARGE SCALE GENOMIC DNA]</scope>
    <source>
        <strain evidence="11 12">KCTC 32990</strain>
    </source>
</reference>
<dbReference type="Pfam" id="PF01427">
    <property type="entry name" value="Peptidase_M15"/>
    <property type="match status" value="1"/>
</dbReference>
<dbReference type="GO" id="GO:0008237">
    <property type="term" value="F:metallopeptidase activity"/>
    <property type="evidence" value="ECO:0007669"/>
    <property type="project" value="UniProtKB-KW"/>
</dbReference>
<feature type="active site" description="Proton donor/acceptor" evidence="9">
    <location>
        <position position="199"/>
    </location>
</feature>
<comment type="similarity">
    <text evidence="9 10">Belongs to the peptidase M15D family.</text>
</comment>
<evidence type="ECO:0000256" key="9">
    <source>
        <dbReference type="HAMAP-Rule" id="MF_01924"/>
    </source>
</evidence>
<dbReference type="Gene3D" id="3.30.1380.10">
    <property type="match status" value="1"/>
</dbReference>
<feature type="binding site" evidence="9">
    <location>
        <position position="202"/>
    </location>
    <ligand>
        <name>Zn(2+)</name>
        <dbReference type="ChEBI" id="CHEBI:29105"/>
        <note>catalytic</note>
    </ligand>
</feature>
<keyword evidence="7 9" id="KW-0482">Metalloprotease</keyword>
<dbReference type="GO" id="GO:0160237">
    <property type="term" value="F:D-Ala-D-Ala dipeptidase activity"/>
    <property type="evidence" value="ECO:0007669"/>
    <property type="project" value="UniProtKB-EC"/>
</dbReference>
<proteinExistence type="inferred from homology"/>
<evidence type="ECO:0000256" key="10">
    <source>
        <dbReference type="PIRNR" id="PIRNR026671"/>
    </source>
</evidence>
<evidence type="ECO:0000256" key="1">
    <source>
        <dbReference type="ARBA" id="ARBA00001362"/>
    </source>
</evidence>
<evidence type="ECO:0000256" key="2">
    <source>
        <dbReference type="ARBA" id="ARBA00022670"/>
    </source>
</evidence>
<dbReference type="CDD" id="cd14817">
    <property type="entry name" value="D-Ala-D-Ala_dipeptidase_VanX"/>
    <property type="match status" value="1"/>
</dbReference>
<gene>
    <name evidence="11" type="ORF">GWK10_02335</name>
</gene>
<accession>A0A6M0CKR1</accession>
<dbReference type="PANTHER" id="PTHR43126:SF1">
    <property type="entry name" value="D-ALANYL-D-ALANINE DIPEPTIDASE"/>
    <property type="match status" value="1"/>
</dbReference>
<evidence type="ECO:0000256" key="7">
    <source>
        <dbReference type="ARBA" id="ARBA00023049"/>
    </source>
</evidence>
<dbReference type="InterPro" id="IPR009045">
    <property type="entry name" value="Zn_M74/Hedgehog-like"/>
</dbReference>
<dbReference type="GO" id="GO:0006508">
    <property type="term" value="P:proteolysis"/>
    <property type="evidence" value="ECO:0007669"/>
    <property type="project" value="UniProtKB-KW"/>
</dbReference>
<keyword evidence="8 10" id="KW-0961">Cell wall biogenesis/degradation</keyword>
<comment type="cofactor">
    <cofactor evidence="9">
        <name>Zn(2+)</name>
        <dbReference type="ChEBI" id="CHEBI:29105"/>
    </cofactor>
    <text evidence="9">Binds 1 zinc ion per subunit.</text>
</comment>